<reference evidence="2 3" key="1">
    <citation type="submission" date="2017-08" db="EMBL/GenBank/DDBJ databases">
        <title>Reclassification of Bisgaard taxon 37 and 44.</title>
        <authorList>
            <person name="Christensen H."/>
        </authorList>
    </citation>
    <scope>NUCLEOTIDE SEQUENCE [LARGE SCALE GENOMIC DNA]</scope>
    <source>
        <strain evidence="2 3">111</strain>
    </source>
</reference>
<evidence type="ECO:0000313" key="3">
    <source>
        <dbReference type="Proteomes" id="UP000265916"/>
    </source>
</evidence>
<feature type="transmembrane region" description="Helical" evidence="1">
    <location>
        <begin position="166"/>
        <end position="184"/>
    </location>
</feature>
<evidence type="ECO:0000256" key="1">
    <source>
        <dbReference type="SAM" id="Phobius"/>
    </source>
</evidence>
<feature type="transmembrane region" description="Helical" evidence="1">
    <location>
        <begin position="12"/>
        <end position="31"/>
    </location>
</feature>
<dbReference type="Proteomes" id="UP000265916">
    <property type="component" value="Unassembled WGS sequence"/>
</dbReference>
<sequence>MILLTRIFERCIAIGFWLIALSVLGFLIAVWDNPYISLSLDSWWRFIYSTFTSSYFFYHPMYTLQIAKLLLTTLELVLVSTIVSLLISLVLVTFTLKRPRLAKWIYNFFIYVRIVPFIALPLLFNQVFNDSMGTTLQVLDDANYGVFSSSRLWLIITGEGISGSRLSFLLNFLAIAATCSYYILPNTFIIVARATNQVLSYNYVKAVLKTWSSPRIMLVMVLHRLIPTLCKELPVILSTFFFFVGCLEYLFNWRGVGSLFITLLQHRDKYTFEIGVIVFLVGATMILTQAAFNLFAASYDPHKYKELPYEVD</sequence>
<feature type="transmembrane region" description="Helical" evidence="1">
    <location>
        <begin position="233"/>
        <end position="251"/>
    </location>
</feature>
<dbReference type="AlphaFoldDB" id="A0A3A1YPD2"/>
<gene>
    <name evidence="2" type="ORF">CKF58_01005</name>
</gene>
<keyword evidence="3" id="KW-1185">Reference proteome</keyword>
<feature type="transmembrane region" description="Helical" evidence="1">
    <location>
        <begin position="69"/>
        <end position="92"/>
    </location>
</feature>
<dbReference type="OrthoDB" id="9805855at2"/>
<feature type="transmembrane region" description="Helical" evidence="1">
    <location>
        <begin position="272"/>
        <end position="296"/>
    </location>
</feature>
<name>A0A3A1YPD2_9GAMM</name>
<accession>A0A3A1YPD2</accession>
<keyword evidence="1" id="KW-0472">Membrane</keyword>
<keyword evidence="1" id="KW-0812">Transmembrane</keyword>
<evidence type="ECO:0008006" key="4">
    <source>
        <dbReference type="Google" id="ProtNLM"/>
    </source>
</evidence>
<comment type="caution">
    <text evidence="2">The sequence shown here is derived from an EMBL/GenBank/DDBJ whole genome shotgun (WGS) entry which is preliminary data.</text>
</comment>
<dbReference type="RefSeq" id="WP_119530129.1">
    <property type="nucleotide sequence ID" value="NZ_JBHSSP010000023.1"/>
</dbReference>
<proteinExistence type="predicted"/>
<protein>
    <recommendedName>
        <fullName evidence="4">ABC transmembrane type-1 domain-containing protein</fullName>
    </recommendedName>
</protein>
<keyword evidence="1" id="KW-1133">Transmembrane helix</keyword>
<dbReference type="EMBL" id="NRJG01000018">
    <property type="protein sequence ID" value="RIY40143.1"/>
    <property type="molecule type" value="Genomic_DNA"/>
</dbReference>
<organism evidence="2 3">
    <name type="scientific">Psittacicella hinzii</name>
    <dbReference type="NCBI Taxonomy" id="2028575"/>
    <lineage>
        <taxon>Bacteria</taxon>
        <taxon>Pseudomonadati</taxon>
        <taxon>Pseudomonadota</taxon>
        <taxon>Gammaproteobacteria</taxon>
        <taxon>Pasteurellales</taxon>
        <taxon>Psittacicellaceae</taxon>
        <taxon>Psittacicella</taxon>
    </lineage>
</organism>
<feature type="transmembrane region" description="Helical" evidence="1">
    <location>
        <begin position="104"/>
        <end position="124"/>
    </location>
</feature>
<evidence type="ECO:0000313" key="2">
    <source>
        <dbReference type="EMBL" id="RIY40143.1"/>
    </source>
</evidence>